<evidence type="ECO:0000259" key="2">
    <source>
        <dbReference type="PROSITE" id="PS50097"/>
    </source>
</evidence>
<dbReference type="SMART" id="SM00225">
    <property type="entry name" value="BTB"/>
    <property type="match status" value="1"/>
</dbReference>
<dbReference type="STRING" id="486041.B0CZQ9"/>
<protein>
    <submittedName>
        <fullName evidence="3">Predicted protein</fullName>
    </submittedName>
</protein>
<keyword evidence="4" id="KW-1185">Reference proteome</keyword>
<dbReference type="PANTHER" id="PTHR24413">
    <property type="entry name" value="SPECKLE-TYPE POZ PROTEIN"/>
    <property type="match status" value="1"/>
</dbReference>
<dbReference type="AlphaFoldDB" id="B0CZQ9"/>
<organism evidence="4">
    <name type="scientific">Laccaria bicolor (strain S238N-H82 / ATCC MYA-4686)</name>
    <name type="common">Bicoloured deceiver</name>
    <name type="synonym">Laccaria laccata var. bicolor</name>
    <dbReference type="NCBI Taxonomy" id="486041"/>
    <lineage>
        <taxon>Eukaryota</taxon>
        <taxon>Fungi</taxon>
        <taxon>Dikarya</taxon>
        <taxon>Basidiomycota</taxon>
        <taxon>Agaricomycotina</taxon>
        <taxon>Agaricomycetes</taxon>
        <taxon>Agaricomycetidae</taxon>
        <taxon>Agaricales</taxon>
        <taxon>Agaricineae</taxon>
        <taxon>Hydnangiaceae</taxon>
        <taxon>Laccaria</taxon>
    </lineage>
</organism>
<evidence type="ECO:0000256" key="1">
    <source>
        <dbReference type="SAM" id="MobiDB-lite"/>
    </source>
</evidence>
<dbReference type="InParanoid" id="B0CZQ9"/>
<name>B0CZQ9_LACBS</name>
<feature type="region of interest" description="Disordered" evidence="1">
    <location>
        <begin position="1"/>
        <end position="34"/>
    </location>
</feature>
<dbReference type="InterPro" id="IPR000210">
    <property type="entry name" value="BTB/POZ_dom"/>
</dbReference>
<feature type="compositionally biased region" description="Basic residues" evidence="1">
    <location>
        <begin position="1"/>
        <end position="12"/>
    </location>
</feature>
<dbReference type="EMBL" id="DS547094">
    <property type="protein sequence ID" value="EDR12195.1"/>
    <property type="molecule type" value="Genomic_DNA"/>
</dbReference>
<dbReference type="SUPFAM" id="SSF54695">
    <property type="entry name" value="POZ domain"/>
    <property type="match status" value="1"/>
</dbReference>
<evidence type="ECO:0000313" key="4">
    <source>
        <dbReference type="Proteomes" id="UP000001194"/>
    </source>
</evidence>
<dbReference type="CDD" id="cd18186">
    <property type="entry name" value="BTB_POZ_ZBTB_KLHL-like"/>
    <property type="match status" value="1"/>
</dbReference>
<dbReference type="GeneID" id="6072321"/>
<dbReference type="PROSITE" id="PS50097">
    <property type="entry name" value="BTB"/>
    <property type="match status" value="1"/>
</dbReference>
<evidence type="ECO:0000313" key="3">
    <source>
        <dbReference type="EMBL" id="EDR12195.1"/>
    </source>
</evidence>
<gene>
    <name evidence="3" type="ORF">LACBIDRAFT_292700</name>
</gene>
<sequence>MGRLGNRTRARRGVVDNQVLPSDSSGRIEPTPYRDVPRQLDLNCAGISPPNSRLNFKERKVNKKGRGRDVGPSVRRSSSGLHCLLHHVQHVIPSQKISGFPAHTCAHHLSSFLLKTTLTLHQSQMRRPGPPLSECLLPIWHSELRKTNWSSLKTQVPCLSSALLQYAFTAPDADVILVANGAPNADDSSATGTSCTTEFHVHSCILAAASPFFHDLFTLPQPSETSEKKPRIPVSESASVLDTLLRYVYPISNPIISSLHDLQAVLEAAVKYDLDCAISVLRKTLVSPHFLEMSPLRVYAIACRHNLEEEAKIAARRTLNTNLLDAPLSEDLMHINAYSYHQLLTLHRRRSQAAQALIRMTDQVKCMQCNGSPFGVDGAPKWWFVFEKTAKQELAGGE</sequence>
<dbReference type="InterPro" id="IPR011333">
    <property type="entry name" value="SKP1/BTB/POZ_sf"/>
</dbReference>
<dbReference type="KEGG" id="lbc:LACBIDRAFT_292700"/>
<feature type="domain" description="BTB" evidence="2">
    <location>
        <begin position="173"/>
        <end position="249"/>
    </location>
</feature>
<accession>B0CZQ9</accession>
<dbReference type="OrthoDB" id="71307at2759"/>
<dbReference type="Pfam" id="PF00651">
    <property type="entry name" value="BTB"/>
    <property type="match status" value="1"/>
</dbReference>
<reference evidence="3 4" key="1">
    <citation type="journal article" date="2008" name="Nature">
        <title>The genome of Laccaria bicolor provides insights into mycorrhizal symbiosis.</title>
        <authorList>
            <person name="Martin F."/>
            <person name="Aerts A."/>
            <person name="Ahren D."/>
            <person name="Brun A."/>
            <person name="Danchin E.G.J."/>
            <person name="Duchaussoy F."/>
            <person name="Gibon J."/>
            <person name="Kohler A."/>
            <person name="Lindquist E."/>
            <person name="Pereda V."/>
            <person name="Salamov A."/>
            <person name="Shapiro H.J."/>
            <person name="Wuyts J."/>
            <person name="Blaudez D."/>
            <person name="Buee M."/>
            <person name="Brokstein P."/>
            <person name="Canbaeck B."/>
            <person name="Cohen D."/>
            <person name="Courty P.E."/>
            <person name="Coutinho P.M."/>
            <person name="Delaruelle C."/>
            <person name="Detter J.C."/>
            <person name="Deveau A."/>
            <person name="DiFazio S."/>
            <person name="Duplessis S."/>
            <person name="Fraissinet-Tachet L."/>
            <person name="Lucic E."/>
            <person name="Frey-Klett P."/>
            <person name="Fourrey C."/>
            <person name="Feussner I."/>
            <person name="Gay G."/>
            <person name="Grimwood J."/>
            <person name="Hoegger P.J."/>
            <person name="Jain P."/>
            <person name="Kilaru S."/>
            <person name="Labbe J."/>
            <person name="Lin Y.C."/>
            <person name="Legue V."/>
            <person name="Le Tacon F."/>
            <person name="Marmeisse R."/>
            <person name="Melayah D."/>
            <person name="Montanini B."/>
            <person name="Muratet M."/>
            <person name="Nehls U."/>
            <person name="Niculita-Hirzel H."/>
            <person name="Oudot-Le Secq M.P."/>
            <person name="Peter M."/>
            <person name="Quesneville H."/>
            <person name="Rajashekar B."/>
            <person name="Reich M."/>
            <person name="Rouhier N."/>
            <person name="Schmutz J."/>
            <person name="Yin T."/>
            <person name="Chalot M."/>
            <person name="Henrissat B."/>
            <person name="Kuees U."/>
            <person name="Lucas S."/>
            <person name="Van de Peer Y."/>
            <person name="Podila G.K."/>
            <person name="Polle A."/>
            <person name="Pukkila P.J."/>
            <person name="Richardson P.M."/>
            <person name="Rouze P."/>
            <person name="Sanders I.R."/>
            <person name="Stajich J.E."/>
            <person name="Tunlid A."/>
            <person name="Tuskan G."/>
            <person name="Grigoriev I.V."/>
        </authorList>
    </citation>
    <scope>NUCLEOTIDE SEQUENCE [LARGE SCALE GENOMIC DNA]</scope>
    <source>
        <strain evidence="4">S238N-H82 / ATCC MYA-4686</strain>
    </source>
</reference>
<proteinExistence type="predicted"/>
<dbReference type="RefSeq" id="XP_001876459.1">
    <property type="nucleotide sequence ID" value="XM_001876424.1"/>
</dbReference>
<dbReference type="HOGENOM" id="CLU_692737_0_0_1"/>
<dbReference type="Gene3D" id="3.30.710.10">
    <property type="entry name" value="Potassium Channel Kv1.1, Chain A"/>
    <property type="match status" value="1"/>
</dbReference>
<dbReference type="Proteomes" id="UP000001194">
    <property type="component" value="Unassembled WGS sequence"/>
</dbReference>